<dbReference type="HOGENOM" id="CLU_001265_5_1_10"/>
<dbReference type="InterPro" id="IPR036259">
    <property type="entry name" value="MFS_trans_sf"/>
</dbReference>
<evidence type="ECO:0000256" key="2">
    <source>
        <dbReference type="ARBA" id="ARBA00022692"/>
    </source>
</evidence>
<keyword evidence="4 5" id="KW-0472">Membrane</keyword>
<feature type="transmembrane region" description="Helical" evidence="5">
    <location>
        <begin position="169"/>
        <end position="191"/>
    </location>
</feature>
<feature type="transmembrane region" description="Helical" evidence="5">
    <location>
        <begin position="375"/>
        <end position="395"/>
    </location>
</feature>
<feature type="transmembrane region" description="Helical" evidence="5">
    <location>
        <begin position="339"/>
        <end position="363"/>
    </location>
</feature>
<evidence type="ECO:0000259" key="6">
    <source>
        <dbReference type="PROSITE" id="PS50850"/>
    </source>
</evidence>
<name>G0L704_ZOBGA</name>
<feature type="transmembrane region" description="Helical" evidence="5">
    <location>
        <begin position="243"/>
        <end position="263"/>
    </location>
</feature>
<dbReference type="SUPFAM" id="SSF103473">
    <property type="entry name" value="MFS general substrate transporter"/>
    <property type="match status" value="1"/>
</dbReference>
<accession>G0L704</accession>
<evidence type="ECO:0000256" key="3">
    <source>
        <dbReference type="ARBA" id="ARBA00022989"/>
    </source>
</evidence>
<keyword evidence="8" id="KW-1185">Reference proteome</keyword>
<feature type="transmembrane region" description="Helical" evidence="5">
    <location>
        <begin position="142"/>
        <end position="163"/>
    </location>
</feature>
<feature type="transmembrane region" description="Helical" evidence="5">
    <location>
        <begin position="283"/>
        <end position="304"/>
    </location>
</feature>
<dbReference type="STRING" id="63186.ZOBELLIA_4654"/>
<dbReference type="Gene3D" id="1.20.1250.20">
    <property type="entry name" value="MFS general substrate transporter like domains"/>
    <property type="match status" value="2"/>
</dbReference>
<dbReference type="PANTHER" id="PTHR11662:SF333">
    <property type="entry name" value="D-GALACTONATE TRANSPORTER"/>
    <property type="match status" value="1"/>
</dbReference>
<evidence type="ECO:0000256" key="4">
    <source>
        <dbReference type="ARBA" id="ARBA00023136"/>
    </source>
</evidence>
<feature type="transmembrane region" description="Helical" evidence="5">
    <location>
        <begin position="51"/>
        <end position="70"/>
    </location>
</feature>
<dbReference type="InterPro" id="IPR011701">
    <property type="entry name" value="MFS"/>
</dbReference>
<dbReference type="AlphaFoldDB" id="G0L704"/>
<feature type="transmembrane region" description="Helical" evidence="5">
    <location>
        <begin position="401"/>
        <end position="423"/>
    </location>
</feature>
<dbReference type="RefSeq" id="WP_013995976.1">
    <property type="nucleotide sequence ID" value="NC_015844.1"/>
</dbReference>
<reference evidence="7 8" key="2">
    <citation type="journal article" date="2012" name="Environ. Microbiol.">
        <title>Characterization of the first alginolytic operons in a marine bacterium: from their emergence in marine Flavobacteriia to their independent transfers to marine Proteobacteria and human gut Bacteroides.</title>
        <authorList>
            <person name="Thomas F."/>
            <person name="Barbeyron T."/>
            <person name="Tonon T."/>
            <person name="Genicot S."/>
            <person name="Czjzek M."/>
            <person name="Michel G."/>
        </authorList>
    </citation>
    <scope>NUCLEOTIDE SEQUENCE [LARGE SCALE GENOMIC DNA]</scope>
    <source>
        <strain evidence="8">DSM 12802 / CCUG 47099 / CIP 106680 / NCIMB 13871 / Dsij</strain>
    </source>
</reference>
<dbReference type="NCBIfam" id="TIGR00893">
    <property type="entry name" value="2A0114"/>
    <property type="match status" value="1"/>
</dbReference>
<dbReference type="OrthoDB" id="9788453at2"/>
<gene>
    <name evidence="7" type="primary">dgoT</name>
    <name evidence="7" type="ordered locus">zobellia_4654</name>
</gene>
<dbReference type="PANTHER" id="PTHR11662">
    <property type="entry name" value="SOLUTE CARRIER FAMILY 17"/>
    <property type="match status" value="1"/>
</dbReference>
<dbReference type="InterPro" id="IPR050382">
    <property type="entry name" value="MFS_Na/Anion_cotransporter"/>
</dbReference>
<dbReference type="PIRSF" id="PIRSF002808">
    <property type="entry name" value="Hexose_phosphate_transp"/>
    <property type="match status" value="1"/>
</dbReference>
<dbReference type="CDD" id="cd17319">
    <property type="entry name" value="MFS_ExuT_GudP_like"/>
    <property type="match status" value="1"/>
</dbReference>
<dbReference type="GO" id="GO:0016020">
    <property type="term" value="C:membrane"/>
    <property type="evidence" value="ECO:0007669"/>
    <property type="project" value="UniProtKB-SubCell"/>
</dbReference>
<protein>
    <submittedName>
        <fullName evidence="7">D-galactonate transporter</fullName>
    </submittedName>
</protein>
<dbReference type="KEGG" id="zga:ZOBELLIA_4654"/>
<evidence type="ECO:0000256" key="5">
    <source>
        <dbReference type="SAM" id="Phobius"/>
    </source>
</evidence>
<organism evidence="7 8">
    <name type="scientific">Zobellia galactanivorans (strain DSM 12802 / CCUG 47099 / CIP 106680 / NCIMB 13871 / Dsij)</name>
    <dbReference type="NCBI Taxonomy" id="63186"/>
    <lineage>
        <taxon>Bacteria</taxon>
        <taxon>Pseudomonadati</taxon>
        <taxon>Bacteroidota</taxon>
        <taxon>Flavobacteriia</taxon>
        <taxon>Flavobacteriales</taxon>
        <taxon>Flavobacteriaceae</taxon>
        <taxon>Zobellia</taxon>
    </lineage>
</organism>
<dbReference type="Proteomes" id="UP000008898">
    <property type="component" value="Chromosome"/>
</dbReference>
<keyword evidence="3 5" id="KW-1133">Transmembrane helix</keyword>
<evidence type="ECO:0000313" key="8">
    <source>
        <dbReference type="Proteomes" id="UP000008898"/>
    </source>
</evidence>
<sequence>MTDLHLNEKSSRKRYNILAMVFITVVINYLDRSNISVAAFAMKEDIGLSNVQMGYVFSAFGWTYACLQIPGGIIADKFPTRILYSLIMALWSVATLIQGMVSSFAALIGLRASIGVFEAPSYPTNNLVVTKWFPENERASAIAVYTSGQFLGLAFLTPVLVAIQSYFGWRGLFIISGIIGLVWAAIWYFFYRDPKDYKSISKKELEYIEKGGGLIGKNDVKKEERKKFDWNDFKQAFIYRKLWGLYIGQFCLGATTIFFLTWFPTYLVEFRGLDFLKSGFLASIPFLAAFFGVLLSGFTSDYLIKKGYSVEISRKTPIIIGMLLSTCIIGANYTDSTFFVILFLAVAFFGNGLASIAWIFISLMAPKKLIGLTGGAFNFIGGLAGIVVPIVIGYLVEDGDFSPALFFIGGIALLGFISYTFIVGKVERIVPKK</sequence>
<reference evidence="8" key="1">
    <citation type="submission" date="2009-07" db="EMBL/GenBank/DDBJ databases">
        <title>Complete genome sequence of Zobellia galactanivorans Dsij.</title>
        <authorList>
            <consortium name="Genoscope - CEA"/>
        </authorList>
    </citation>
    <scope>NUCLEOTIDE SEQUENCE [LARGE SCALE GENOMIC DNA]</scope>
    <source>
        <strain evidence="8">DSM 12802 / CCUG 47099 / CIP 106680 / NCIMB 13871 / Dsij</strain>
    </source>
</reference>
<feature type="transmembrane region" description="Helical" evidence="5">
    <location>
        <begin position="14"/>
        <end position="30"/>
    </location>
</feature>
<proteinExistence type="predicted"/>
<comment type="subcellular location">
    <subcellularLocation>
        <location evidence="1">Membrane</location>
        <topology evidence="1">Multi-pass membrane protein</topology>
    </subcellularLocation>
</comment>
<feature type="domain" description="Major facilitator superfamily (MFS) profile" evidence="6">
    <location>
        <begin position="17"/>
        <end position="427"/>
    </location>
</feature>
<dbReference type="EMBL" id="FP476056">
    <property type="protein sequence ID" value="CAZ98789.1"/>
    <property type="molecule type" value="Genomic_DNA"/>
</dbReference>
<dbReference type="InterPro" id="IPR020846">
    <property type="entry name" value="MFS_dom"/>
</dbReference>
<dbReference type="PROSITE" id="PS50850">
    <property type="entry name" value="MFS"/>
    <property type="match status" value="1"/>
</dbReference>
<feature type="transmembrane region" description="Helical" evidence="5">
    <location>
        <begin position="82"/>
        <end position="108"/>
    </location>
</feature>
<keyword evidence="2 5" id="KW-0812">Transmembrane</keyword>
<dbReference type="GO" id="GO:0022857">
    <property type="term" value="F:transmembrane transporter activity"/>
    <property type="evidence" value="ECO:0007669"/>
    <property type="project" value="InterPro"/>
</dbReference>
<dbReference type="InterPro" id="IPR000849">
    <property type="entry name" value="Sugar_P_transporter"/>
</dbReference>
<evidence type="ECO:0000256" key="1">
    <source>
        <dbReference type="ARBA" id="ARBA00004141"/>
    </source>
</evidence>
<dbReference type="Pfam" id="PF07690">
    <property type="entry name" value="MFS_1"/>
    <property type="match status" value="1"/>
</dbReference>
<evidence type="ECO:0000313" key="7">
    <source>
        <dbReference type="EMBL" id="CAZ98789.1"/>
    </source>
</evidence>
<feature type="transmembrane region" description="Helical" evidence="5">
    <location>
        <begin position="316"/>
        <end position="333"/>
    </location>
</feature>
<dbReference type="PATRIC" id="fig|63186.3.peg.4560"/>